<dbReference type="Gene3D" id="3.40.50.720">
    <property type="entry name" value="NAD(P)-binding Rossmann-like Domain"/>
    <property type="match status" value="1"/>
</dbReference>
<evidence type="ECO:0000256" key="2">
    <source>
        <dbReference type="ARBA" id="ARBA00022531"/>
    </source>
</evidence>
<feature type="chain" id="PRO_5030555762" description="NmrA-like domain-containing protein" evidence="6">
    <location>
        <begin position="28"/>
        <end position="578"/>
    </location>
</feature>
<keyword evidence="2" id="KW-0602">Photosynthesis</keyword>
<dbReference type="SUPFAM" id="SSF103511">
    <property type="entry name" value="Chlorophyll a-b binding protein"/>
    <property type="match status" value="1"/>
</dbReference>
<feature type="domain" description="NmrA-like" evidence="7">
    <location>
        <begin position="148"/>
        <end position="405"/>
    </location>
</feature>
<feature type="signal peptide" evidence="6">
    <location>
        <begin position="1"/>
        <end position="27"/>
    </location>
</feature>
<evidence type="ECO:0000256" key="6">
    <source>
        <dbReference type="SAM" id="SignalP"/>
    </source>
</evidence>
<dbReference type="InterPro" id="IPR036291">
    <property type="entry name" value="NAD(P)-bd_dom_sf"/>
</dbReference>
<keyword evidence="4" id="KW-0604">Photosystem II</keyword>
<dbReference type="InterPro" id="IPR008030">
    <property type="entry name" value="NmrA-like"/>
</dbReference>
<dbReference type="AlphaFoldDB" id="A0A7R9ZWK9"/>
<dbReference type="GO" id="GO:0009536">
    <property type="term" value="C:plastid"/>
    <property type="evidence" value="ECO:0007669"/>
    <property type="project" value="UniProtKB-SubCell"/>
</dbReference>
<dbReference type="EMBL" id="HBEG01003106">
    <property type="protein sequence ID" value="CAD8346069.1"/>
    <property type="molecule type" value="Transcribed_RNA"/>
</dbReference>
<evidence type="ECO:0000256" key="3">
    <source>
        <dbReference type="ARBA" id="ARBA00022640"/>
    </source>
</evidence>
<evidence type="ECO:0000256" key="1">
    <source>
        <dbReference type="ARBA" id="ARBA00004474"/>
    </source>
</evidence>
<accession>A0A7R9ZWK9</accession>
<feature type="region of interest" description="Disordered" evidence="5">
    <location>
        <begin position="42"/>
        <end position="61"/>
    </location>
</feature>
<dbReference type="PANTHER" id="PTHR47128">
    <property type="match status" value="1"/>
</dbReference>
<organism evidence="8">
    <name type="scientific">Pyrodinium bahamense</name>
    <dbReference type="NCBI Taxonomy" id="73915"/>
    <lineage>
        <taxon>Eukaryota</taxon>
        <taxon>Sar</taxon>
        <taxon>Alveolata</taxon>
        <taxon>Dinophyceae</taxon>
        <taxon>Gonyaulacales</taxon>
        <taxon>Pyrocystaceae</taxon>
        <taxon>Pyrodinium</taxon>
    </lineage>
</organism>
<keyword evidence="6" id="KW-0732">Signal</keyword>
<dbReference type="InterPro" id="IPR044256">
    <property type="entry name" value="HCF244-like"/>
</dbReference>
<name>A0A7R9ZWK9_9DINO</name>
<evidence type="ECO:0000259" key="7">
    <source>
        <dbReference type="Pfam" id="PF05368"/>
    </source>
</evidence>
<dbReference type="SUPFAM" id="SSF51735">
    <property type="entry name" value="NAD(P)-binding Rossmann-fold domains"/>
    <property type="match status" value="1"/>
</dbReference>
<evidence type="ECO:0000256" key="4">
    <source>
        <dbReference type="ARBA" id="ARBA00023276"/>
    </source>
</evidence>
<dbReference type="GO" id="GO:0009523">
    <property type="term" value="C:photosystem II"/>
    <property type="evidence" value="ECO:0007669"/>
    <property type="project" value="UniProtKB-KW"/>
</dbReference>
<evidence type="ECO:0000313" key="8">
    <source>
        <dbReference type="EMBL" id="CAD8346069.1"/>
    </source>
</evidence>
<sequence>MGVRSAAAAATCCCGFALVGRWAGVHAFAVEPPGALLRPDAAVGSERAAPPPAAPNGRAPLASSRAGAAGCAGLGLLWAPEAAAGAAALAVAAAASRRTYRRRRGQLGSGSCRQGAGLTARQVTLTMTVEDEEQDIDTSAQNANLVKKTSVLVLGATGTLGRQVVRQFLNAGYSVRCMIRNRADRPFSFLVDWGATVIEGSLARKETLPSGLIGIHTVIDCATARPEESIYDIDWEGKKAFIQCCEKMGIQRYIFVSIKDCDKYTNVPLMQIKYLTEKFLAKTSLRYTILRVSGFMQPLISEYAVNVLDDQKVWGDDGSSPGIAYMDSQDCARMVAAAVNKERTVGTTLTLSGPKIWSSQDVIKLCEKLSGRKADINVVSNALLQLTQNAAGCFQWTVDVAERLRFVEVNQMGDVGGTKVMTPEAYQTLGMDPNNTRKLEEYIGEYYRRVFKKLTKGKYEPEVGEVEREKAEDARKLQSALKIDDEDALPPGQPEEQEVSVILQRDMSDQLQKLFEDKKIEQFEGKDAQWFGVTQVSEAFNGRAAMIGFTLGLFTEWATNVSVSKQIDELIAIFTSPS</sequence>
<dbReference type="Pfam" id="PF05368">
    <property type="entry name" value="NmrA"/>
    <property type="match status" value="1"/>
</dbReference>
<reference evidence="8" key="1">
    <citation type="submission" date="2021-01" db="EMBL/GenBank/DDBJ databases">
        <authorList>
            <person name="Corre E."/>
            <person name="Pelletier E."/>
            <person name="Niang G."/>
            <person name="Scheremetjew M."/>
            <person name="Finn R."/>
            <person name="Kale V."/>
            <person name="Holt S."/>
            <person name="Cochrane G."/>
            <person name="Meng A."/>
            <person name="Brown T."/>
            <person name="Cohen L."/>
        </authorList>
    </citation>
    <scope>NUCLEOTIDE SEQUENCE</scope>
    <source>
        <strain evidence="8">Pbaha01</strain>
    </source>
</reference>
<evidence type="ECO:0000256" key="5">
    <source>
        <dbReference type="SAM" id="MobiDB-lite"/>
    </source>
</evidence>
<comment type="subcellular location">
    <subcellularLocation>
        <location evidence="1">Plastid</location>
    </subcellularLocation>
</comment>
<keyword evidence="3" id="KW-0934">Plastid</keyword>
<dbReference type="PANTHER" id="PTHR47128:SF2">
    <property type="entry name" value="PROTEIN HIGH CHLOROPHYLL FLUORESCENCE PHENOTYPE 244, CHLOROPLASTIC"/>
    <property type="match status" value="1"/>
</dbReference>
<dbReference type="GO" id="GO:0015979">
    <property type="term" value="P:photosynthesis"/>
    <property type="evidence" value="ECO:0007669"/>
    <property type="project" value="UniProtKB-KW"/>
</dbReference>
<gene>
    <name evidence="8" type="ORF">PBAH0796_LOCUS1807</name>
</gene>
<proteinExistence type="predicted"/>
<dbReference type="CDD" id="cd05243">
    <property type="entry name" value="SDR_a5"/>
    <property type="match status" value="1"/>
</dbReference>
<protein>
    <recommendedName>
        <fullName evidence="7">NmrA-like domain-containing protein</fullName>
    </recommendedName>
</protein>